<protein>
    <recommendedName>
        <fullName evidence="4">Lipoprotein</fullName>
    </recommendedName>
</protein>
<evidence type="ECO:0008006" key="4">
    <source>
        <dbReference type="Google" id="ProtNLM"/>
    </source>
</evidence>
<dbReference type="PROSITE" id="PS51257">
    <property type="entry name" value="PROKAR_LIPOPROTEIN"/>
    <property type="match status" value="1"/>
</dbReference>
<accession>A0ABS1J8N4</accession>
<evidence type="ECO:0000313" key="2">
    <source>
        <dbReference type="EMBL" id="MBL0386619.1"/>
    </source>
</evidence>
<proteinExistence type="predicted"/>
<name>A0ABS1J8N4_9BACL</name>
<dbReference type="Proteomes" id="UP000602284">
    <property type="component" value="Unassembled WGS sequence"/>
</dbReference>
<feature type="chain" id="PRO_5047407225" description="Lipoprotein" evidence="1">
    <location>
        <begin position="20"/>
        <end position="210"/>
    </location>
</feature>
<keyword evidence="3" id="KW-1185">Reference proteome</keyword>
<feature type="signal peptide" evidence="1">
    <location>
        <begin position="1"/>
        <end position="19"/>
    </location>
</feature>
<dbReference type="EMBL" id="JAEQNB010000002">
    <property type="protein sequence ID" value="MBL0386619.1"/>
    <property type="molecule type" value="Genomic_DNA"/>
</dbReference>
<gene>
    <name evidence="2" type="ORF">JJB07_08145</name>
</gene>
<organism evidence="2 3">
    <name type="scientific">Tumebacillus amylolyticus</name>
    <dbReference type="NCBI Taxonomy" id="2801339"/>
    <lineage>
        <taxon>Bacteria</taxon>
        <taxon>Bacillati</taxon>
        <taxon>Bacillota</taxon>
        <taxon>Bacilli</taxon>
        <taxon>Bacillales</taxon>
        <taxon>Alicyclobacillaceae</taxon>
        <taxon>Tumebacillus</taxon>
    </lineage>
</organism>
<comment type="caution">
    <text evidence="2">The sequence shown here is derived from an EMBL/GenBank/DDBJ whole genome shotgun (WGS) entry which is preliminary data.</text>
</comment>
<reference evidence="2 3" key="1">
    <citation type="submission" date="2021-01" db="EMBL/GenBank/DDBJ databases">
        <title>Tumebacillus sp. strain ITR2 16S ribosomal RNA gene Genome sequencing and assembly.</title>
        <authorList>
            <person name="Kang M."/>
        </authorList>
    </citation>
    <scope>NUCLEOTIDE SEQUENCE [LARGE SCALE GENOMIC DNA]</scope>
    <source>
        <strain evidence="2 3">ITR2</strain>
    </source>
</reference>
<evidence type="ECO:0000313" key="3">
    <source>
        <dbReference type="Proteomes" id="UP000602284"/>
    </source>
</evidence>
<evidence type="ECO:0000256" key="1">
    <source>
        <dbReference type="SAM" id="SignalP"/>
    </source>
</evidence>
<dbReference type="RefSeq" id="WP_201633432.1">
    <property type="nucleotide sequence ID" value="NZ_JAEQNB010000002.1"/>
</dbReference>
<sequence>MKNFTKLALAAMLVLTAAAGVGCSKTDDTAKSGTTTTDTKVDTEKVNRAVFAAALIADEKMTSQFSKAVKGIDDKGADVTYSAPSRSKDDALTFLDPYWGKDAAGKEYDALLGDATYLATANKQIEAKVTKDNAAVKKEEDKKKFTPLTAVADSKKLSANNLAGAKAQFADAKIDGKDNKYTLEYKGLKYTLEKSGTTFKVTSKEGTLTK</sequence>
<keyword evidence="1" id="KW-0732">Signal</keyword>